<protein>
    <submittedName>
        <fullName evidence="2">Cellulose biosynthesis protein BcsS</fullName>
    </submittedName>
</protein>
<gene>
    <name evidence="2" type="primary">bcsS</name>
    <name evidence="2" type="ORF">ACFO0A_13925</name>
</gene>
<keyword evidence="3" id="KW-1185">Reference proteome</keyword>
<dbReference type="EMBL" id="JBHSDR010000006">
    <property type="protein sequence ID" value="MFC4296154.1"/>
    <property type="molecule type" value="Genomic_DNA"/>
</dbReference>
<dbReference type="RefSeq" id="WP_379539604.1">
    <property type="nucleotide sequence ID" value="NZ_JBHSDR010000006.1"/>
</dbReference>
<dbReference type="Proteomes" id="UP001595828">
    <property type="component" value="Unassembled WGS sequence"/>
</dbReference>
<evidence type="ECO:0000313" key="3">
    <source>
        <dbReference type="Proteomes" id="UP001595828"/>
    </source>
</evidence>
<feature type="chain" id="PRO_5046870985" evidence="1">
    <location>
        <begin position="22"/>
        <end position="229"/>
    </location>
</feature>
<evidence type="ECO:0000256" key="1">
    <source>
        <dbReference type="SAM" id="SignalP"/>
    </source>
</evidence>
<name>A0ABV8RS75_9SPHN</name>
<evidence type="ECO:0000313" key="2">
    <source>
        <dbReference type="EMBL" id="MFC4296154.1"/>
    </source>
</evidence>
<comment type="caution">
    <text evidence="2">The sequence shown here is derived from an EMBL/GenBank/DDBJ whole genome shotgun (WGS) entry which is preliminary data.</text>
</comment>
<dbReference type="Pfam" id="PF17036">
    <property type="entry name" value="CBP_BcsS"/>
    <property type="match status" value="1"/>
</dbReference>
<feature type="signal peptide" evidence="1">
    <location>
        <begin position="1"/>
        <end position="21"/>
    </location>
</feature>
<keyword evidence="1" id="KW-0732">Signal</keyword>
<accession>A0ABV8RS75</accession>
<reference evidence="3" key="1">
    <citation type="journal article" date="2019" name="Int. J. Syst. Evol. Microbiol.">
        <title>The Global Catalogue of Microorganisms (GCM) 10K type strain sequencing project: providing services to taxonomists for standard genome sequencing and annotation.</title>
        <authorList>
            <consortium name="The Broad Institute Genomics Platform"/>
            <consortium name="The Broad Institute Genome Sequencing Center for Infectious Disease"/>
            <person name="Wu L."/>
            <person name="Ma J."/>
        </authorList>
    </citation>
    <scope>NUCLEOTIDE SEQUENCE [LARGE SCALE GENOMIC DNA]</scope>
    <source>
        <strain evidence="3">CGMCC 1.12989</strain>
    </source>
</reference>
<dbReference type="InterPro" id="IPR031485">
    <property type="entry name" value="CBP_BcsS"/>
</dbReference>
<proteinExistence type="predicted"/>
<organism evidence="2 3">
    <name type="scientific">Novosphingobium tardum</name>
    <dbReference type="NCBI Taxonomy" id="1538021"/>
    <lineage>
        <taxon>Bacteria</taxon>
        <taxon>Pseudomonadati</taxon>
        <taxon>Pseudomonadota</taxon>
        <taxon>Alphaproteobacteria</taxon>
        <taxon>Sphingomonadales</taxon>
        <taxon>Sphingomonadaceae</taxon>
        <taxon>Novosphingobium</taxon>
    </lineage>
</organism>
<sequence>MRAGLAILLMAPLFGSTVARADDLRGVWFSGATVSDSKSVYAGAVVALPGDRLGSGLAIRASGNAGEYHYDRLGQPIRARYLGGEVAAVYQLSGSWGWANFSIGPRFTKTSLRPNDASNDRRGNRVDLGLQADGARDSAHWRLGWFGSLAAFDRAYQARIQLGRKIDDHARLGAELGVQSDRRYTQESAGGFVALPLAGRAEIQLGAGGSFQHGRAAQPYASVSVSSVF</sequence>